<dbReference type="KEGG" id="tan:TA19235"/>
<dbReference type="eggNOG" id="KOG2126">
    <property type="taxonomic scope" value="Eukaryota"/>
</dbReference>
<proteinExistence type="predicted"/>
<sequence>MTNKQVNTSFIIFIVFVFIAAILDFIGTFSYYLNFEGKNLFVPYFSDRNVVPFPVLFKEFDLSNADSIRSDVKRYRGSNELCSRRLLKEYDNYRYNFKHIFQNVPNQSFVAKWDLPPGWLSYTPVDKLCMNLLDAYRFDYVIQDPLLDQNSPTVRNIYTNKMSNFYELFDGFDSGHDTRLFKLISSYPTLTIYAVKGIMSGDMANVGMVSDNRKPSNLKLDHALFQFHSNGLKSILIGDVTCYDLAPDSFDVHITNKHKNTVNDIYNADQMIYDNYIKYIPRYFITVLAQTDIYSSQGFLSYILKEFPSYIINSLKNNSIKYCRSDVLILHLVGADHLSHCGGRNTPEMSNIMKNYNSFVKELMNQYEKYKNYMIFFFGDHGQKESGSHGDDSIEEMETFLMVRSDMRLHSVERDFCPISETPQAYRLHHSALNGKVQLSFEYERQFTQDISTTSSLLTNVPIPFHSVGSVIPNSVPLIRDNHGNIDYNLSDKYLVQLYHVNVHHILRILDLLTQNKDVKLDQQLLDRVLKNRMKLVNLYTLLRLFDLNSKFKSKIYNTISSNKGNLYNDYIQVCKIIIEESAELIRLSTRSFTFDYLYISIIIKYVSIVILIYSIAASYYFTIDMALARKILVKLALNLVLTLALSCVFGVKLDKNIDLYVKMRIVWPLGVMKTLFIKSQALTRFISNFFVIEDYDLYFHFSILFMVILTVIFLFHTITFIYRLYISTGDVTDTVDMTTNTTEYNSMADNTGTDNVEDPKFDVGMKDLDRLMYNIGKMNIRGLILVLYSVIFILVIVSECALYSHDTISRHEFVIFMLIECVPYMLQNYKTPQCKLVIRHLVLAFILLKISSLFHDYRLFFYSSDLPTASWLKKEYFLGLFEVGAFSLTVFYIMLMRFIKKFTSPDQVGLEKFDYIISESLKLFKLKKFMKIVFLIHYVLILVNYGLTTSRSLLGLDKFIHNLHNAYNMKLFISTLFAWGVLILYTLTTILMLVNPRNIIIEPGEYRFSSFLLYSIPNLSYLLFLICGQKKAFQTLLSLIILYNCCKILVNTTSKFHLSHTLLIQSLADAAYFAIGNIDTFLNLNFQTGFVFVNTYHQLISDSSVLFEVVSIHILFSVVLMLIYYSCSNLQIMDALVLTGSDRLDSMESGIKFNGRRQVVSKKIHTLTNIIHIITMYILLVSVLGVSVLVIIMKLHQVPCVSFSNIAFRSFPKALFVLGKSTAMFVTQLLLFLIGAIY</sequence>
<evidence type="ECO:0000313" key="2">
    <source>
        <dbReference type="EMBL" id="CAI73867.1"/>
    </source>
</evidence>
<feature type="transmembrane region" description="Helical" evidence="1">
    <location>
        <begin position="878"/>
        <end position="896"/>
    </location>
</feature>
<dbReference type="Proteomes" id="UP000001950">
    <property type="component" value="Chromosome 1"/>
</dbReference>
<feature type="transmembrane region" description="Helical" evidence="1">
    <location>
        <begin position="930"/>
        <end position="948"/>
    </location>
</feature>
<feature type="transmembrane region" description="Helical" evidence="1">
    <location>
        <begin position="1215"/>
        <end position="1238"/>
    </location>
</feature>
<feature type="transmembrane region" description="Helical" evidence="1">
    <location>
        <begin position="972"/>
        <end position="995"/>
    </location>
</feature>
<dbReference type="STRING" id="5874.Q4UGC2"/>
<dbReference type="InterPro" id="IPR017850">
    <property type="entry name" value="Alkaline_phosphatase_core_sf"/>
</dbReference>
<dbReference type="OMA" id="HDTISRH"/>
<dbReference type="GO" id="GO:0006506">
    <property type="term" value="P:GPI anchor biosynthetic process"/>
    <property type="evidence" value="ECO:0007669"/>
    <property type="project" value="InterPro"/>
</dbReference>
<feature type="transmembrane region" description="Helical" evidence="1">
    <location>
        <begin position="632"/>
        <end position="652"/>
    </location>
</feature>
<reference evidence="2 3" key="1">
    <citation type="journal article" date="2005" name="Science">
        <title>Genome of the host-cell transforming parasite Theileria annulata compared with T. parva.</title>
        <authorList>
            <person name="Pain A."/>
            <person name="Renauld H."/>
            <person name="Berriman M."/>
            <person name="Murphy L."/>
            <person name="Yeats C.A."/>
            <person name="Weir W."/>
            <person name="Kerhornou A."/>
            <person name="Aslett M."/>
            <person name="Bishop R."/>
            <person name="Bouchier C."/>
            <person name="Cochet M."/>
            <person name="Coulson R.M.R."/>
            <person name="Cronin A."/>
            <person name="de Villiers E.P."/>
            <person name="Fraser A."/>
            <person name="Fosker N."/>
            <person name="Gardner M."/>
            <person name="Goble A."/>
            <person name="Griffiths-Jones S."/>
            <person name="Harris D.E."/>
            <person name="Katzer F."/>
            <person name="Larke N."/>
            <person name="Lord A."/>
            <person name="Maser P."/>
            <person name="McKellar S."/>
            <person name="Mooney P."/>
            <person name="Morton F."/>
            <person name="Nene V."/>
            <person name="O'Neil S."/>
            <person name="Price C."/>
            <person name="Quail M.A."/>
            <person name="Rabbinowitsch E."/>
            <person name="Rawlings N.D."/>
            <person name="Rutter S."/>
            <person name="Saunders D."/>
            <person name="Seeger K."/>
            <person name="Shah T."/>
            <person name="Squares R."/>
            <person name="Squares S."/>
            <person name="Tivey A."/>
            <person name="Walker A.R."/>
            <person name="Woodward J."/>
            <person name="Dobbelaere D.A.E."/>
            <person name="Langsley G."/>
            <person name="Rajandream M.A."/>
            <person name="McKeever D."/>
            <person name="Shiels B."/>
            <person name="Tait A."/>
            <person name="Barrell B.G."/>
            <person name="Hall N."/>
        </authorList>
    </citation>
    <scope>NUCLEOTIDE SEQUENCE [LARGE SCALE GENOMIC DNA]</scope>
    <source>
        <strain evidence="3">Ankara</strain>
    </source>
</reference>
<dbReference type="SUPFAM" id="SSF53649">
    <property type="entry name" value="Alkaline phosphatase-like"/>
    <property type="match status" value="1"/>
</dbReference>
<name>Q4UGC2_THEAN</name>
<organism evidence="2 3">
    <name type="scientific">Theileria annulata</name>
    <dbReference type="NCBI Taxonomy" id="5874"/>
    <lineage>
        <taxon>Eukaryota</taxon>
        <taxon>Sar</taxon>
        <taxon>Alveolata</taxon>
        <taxon>Apicomplexa</taxon>
        <taxon>Aconoidasida</taxon>
        <taxon>Piroplasmida</taxon>
        <taxon>Theileriidae</taxon>
        <taxon>Theileria</taxon>
    </lineage>
</organism>
<keyword evidence="3" id="KW-1185">Reference proteome</keyword>
<dbReference type="Gene3D" id="3.40.720.10">
    <property type="entry name" value="Alkaline Phosphatase, subunit A"/>
    <property type="match status" value="1"/>
</dbReference>
<accession>Q4UGC2</accession>
<feature type="transmembrane region" description="Helical" evidence="1">
    <location>
        <begin position="597"/>
        <end position="620"/>
    </location>
</feature>
<dbReference type="RefSeq" id="XP_954544.1">
    <property type="nucleotide sequence ID" value="XM_949451.1"/>
</dbReference>
<dbReference type="PANTHER" id="PTHR23071">
    <property type="entry name" value="PHOSPHATIDYLINOSITOL GLYCAN"/>
    <property type="match status" value="1"/>
</dbReference>
<evidence type="ECO:0000313" key="3">
    <source>
        <dbReference type="Proteomes" id="UP000001950"/>
    </source>
</evidence>
<gene>
    <name evidence="2" type="ORF">TA19235</name>
</gene>
<dbReference type="EMBL" id="CR940347">
    <property type="protein sequence ID" value="CAI73867.1"/>
    <property type="molecule type" value="Genomic_DNA"/>
</dbReference>
<feature type="transmembrane region" description="Helical" evidence="1">
    <location>
        <begin position="783"/>
        <end position="805"/>
    </location>
</feature>
<dbReference type="InterPro" id="IPR002591">
    <property type="entry name" value="Phosphodiest/P_Trfase"/>
</dbReference>
<dbReference type="VEuPathDB" id="PiroplasmaDB:TA19235"/>
<dbReference type="PANTHER" id="PTHR23071:SF1">
    <property type="entry name" value="GPI ETHANOLAMINE PHOSPHATE TRANSFERASE 3"/>
    <property type="match status" value="1"/>
</dbReference>
<feature type="transmembrane region" description="Helical" evidence="1">
    <location>
        <begin position="1106"/>
        <end position="1126"/>
    </location>
</feature>
<feature type="transmembrane region" description="Helical" evidence="1">
    <location>
        <begin position="839"/>
        <end position="858"/>
    </location>
</feature>
<keyword evidence="1" id="KW-1133">Transmembrane helix</keyword>
<evidence type="ECO:0000256" key="1">
    <source>
        <dbReference type="SAM" id="Phobius"/>
    </source>
</evidence>
<dbReference type="GO" id="GO:0051377">
    <property type="term" value="F:mannose-ethanolamine phosphotransferase activity"/>
    <property type="evidence" value="ECO:0007669"/>
    <property type="project" value="TreeGrafter"/>
</dbReference>
<keyword evidence="1" id="KW-0812">Transmembrane</keyword>
<dbReference type="InParanoid" id="Q4UGC2"/>
<dbReference type="Pfam" id="PF01663">
    <property type="entry name" value="Phosphodiest"/>
    <property type="match status" value="1"/>
</dbReference>
<feature type="transmembrane region" description="Helical" evidence="1">
    <location>
        <begin position="12"/>
        <end position="33"/>
    </location>
</feature>
<keyword evidence="1" id="KW-0472">Membrane</keyword>
<dbReference type="GeneID" id="3864470"/>
<feature type="transmembrane region" description="Helical" evidence="1">
    <location>
        <begin position="1171"/>
        <end position="1194"/>
    </location>
</feature>
<protein>
    <submittedName>
        <fullName evidence="2">Integral membrane protein, putative</fullName>
    </submittedName>
</protein>
<dbReference type="OrthoDB" id="272139at2759"/>
<feature type="transmembrane region" description="Helical" evidence="1">
    <location>
        <begin position="698"/>
        <end position="723"/>
    </location>
</feature>
<dbReference type="GO" id="GO:0005789">
    <property type="term" value="C:endoplasmic reticulum membrane"/>
    <property type="evidence" value="ECO:0007669"/>
    <property type="project" value="TreeGrafter"/>
</dbReference>
<dbReference type="InterPro" id="IPR039524">
    <property type="entry name" value="PIGO/GPI13"/>
</dbReference>
<feature type="transmembrane region" description="Helical" evidence="1">
    <location>
        <begin position="1007"/>
        <end position="1027"/>
    </location>
</feature>
<dbReference type="AlphaFoldDB" id="Q4UGC2"/>